<protein>
    <submittedName>
        <fullName evidence="1">Uncharacterized protein</fullName>
    </submittedName>
</protein>
<accession>A0A1R3JXQ7</accession>
<evidence type="ECO:0000313" key="1">
    <source>
        <dbReference type="EMBL" id="OMO99594.1"/>
    </source>
</evidence>
<dbReference type="Gramene" id="OMO99594">
    <property type="protein sequence ID" value="OMO99594"/>
    <property type="gene ID" value="CCACVL1_03715"/>
</dbReference>
<organism evidence="1 2">
    <name type="scientific">Corchorus capsularis</name>
    <name type="common">Jute</name>
    <dbReference type="NCBI Taxonomy" id="210143"/>
    <lineage>
        <taxon>Eukaryota</taxon>
        <taxon>Viridiplantae</taxon>
        <taxon>Streptophyta</taxon>
        <taxon>Embryophyta</taxon>
        <taxon>Tracheophyta</taxon>
        <taxon>Spermatophyta</taxon>
        <taxon>Magnoliopsida</taxon>
        <taxon>eudicotyledons</taxon>
        <taxon>Gunneridae</taxon>
        <taxon>Pentapetalae</taxon>
        <taxon>rosids</taxon>
        <taxon>malvids</taxon>
        <taxon>Malvales</taxon>
        <taxon>Malvaceae</taxon>
        <taxon>Grewioideae</taxon>
        <taxon>Apeibeae</taxon>
        <taxon>Corchorus</taxon>
    </lineage>
</organism>
<reference evidence="1 2" key="1">
    <citation type="submission" date="2013-09" db="EMBL/GenBank/DDBJ databases">
        <title>Corchorus capsularis genome sequencing.</title>
        <authorList>
            <person name="Alam M."/>
            <person name="Haque M.S."/>
            <person name="Islam M.S."/>
            <person name="Emdad E.M."/>
            <person name="Islam M.M."/>
            <person name="Ahmed B."/>
            <person name="Halim A."/>
            <person name="Hossen Q.M.M."/>
            <person name="Hossain M.Z."/>
            <person name="Ahmed R."/>
            <person name="Khan M.M."/>
            <person name="Islam R."/>
            <person name="Rashid M.M."/>
            <person name="Khan S.A."/>
            <person name="Rahman M.S."/>
            <person name="Alam M."/>
        </authorList>
    </citation>
    <scope>NUCLEOTIDE SEQUENCE [LARGE SCALE GENOMIC DNA]</scope>
    <source>
        <strain evidence="2">cv. CVL-1</strain>
        <tissue evidence="1">Whole seedling</tissue>
    </source>
</reference>
<gene>
    <name evidence="1" type="ORF">CCACVL1_03715</name>
</gene>
<comment type="caution">
    <text evidence="1">The sequence shown here is derived from an EMBL/GenBank/DDBJ whole genome shotgun (WGS) entry which is preliminary data.</text>
</comment>
<proteinExistence type="predicted"/>
<dbReference type="Proteomes" id="UP000188268">
    <property type="component" value="Unassembled WGS sequence"/>
</dbReference>
<keyword evidence="2" id="KW-1185">Reference proteome</keyword>
<sequence>MGGAAGKEQEDLAGWFNVAEEGGKALHIAKPMENRGEQKCECLLRGVALHGRSSSAEGLCS</sequence>
<evidence type="ECO:0000313" key="2">
    <source>
        <dbReference type="Proteomes" id="UP000188268"/>
    </source>
</evidence>
<dbReference type="AlphaFoldDB" id="A0A1R3JXQ7"/>
<dbReference type="EMBL" id="AWWV01006833">
    <property type="protein sequence ID" value="OMO99594.1"/>
    <property type="molecule type" value="Genomic_DNA"/>
</dbReference>
<name>A0A1R3JXQ7_COCAP</name>